<evidence type="ECO:0000256" key="4">
    <source>
        <dbReference type="ARBA" id="ARBA00022525"/>
    </source>
</evidence>
<dbReference type="EMBL" id="CM035411">
    <property type="protein sequence ID" value="KAH7434646.1"/>
    <property type="molecule type" value="Genomic_DNA"/>
</dbReference>
<feature type="binding site" evidence="8">
    <location>
        <position position="43"/>
    </location>
    <ligand>
        <name>Mn(2+)</name>
        <dbReference type="ChEBI" id="CHEBI:29035"/>
    </ligand>
</feature>
<dbReference type="OrthoDB" id="1921208at2759"/>
<dbReference type="SMART" id="SM00835">
    <property type="entry name" value="Cupin_1"/>
    <property type="match status" value="1"/>
</dbReference>
<dbReference type="Proteomes" id="UP000825935">
    <property type="component" value="Chromosome 6"/>
</dbReference>
<evidence type="ECO:0000256" key="8">
    <source>
        <dbReference type="PIRSR" id="PIRSR601929-2"/>
    </source>
</evidence>
<feature type="binding site" evidence="8">
    <location>
        <position position="38"/>
    </location>
    <ligand>
        <name>Mn(2+)</name>
        <dbReference type="ChEBI" id="CHEBI:29035"/>
    </ligand>
</feature>
<dbReference type="OMA" id="NDHEVTH"/>
<dbReference type="Pfam" id="PF00190">
    <property type="entry name" value="Cupin_1"/>
    <property type="match status" value="1"/>
</dbReference>
<gene>
    <name evidence="11" type="ORF">KP509_06G027800</name>
</gene>
<evidence type="ECO:0000259" key="10">
    <source>
        <dbReference type="SMART" id="SM00835"/>
    </source>
</evidence>
<comment type="similarity">
    <text evidence="2 9">Belongs to the germin family.</text>
</comment>
<keyword evidence="12" id="KW-1185">Reference proteome</keyword>
<dbReference type="GO" id="GO:0030145">
    <property type="term" value="F:manganese ion binding"/>
    <property type="evidence" value="ECO:0007669"/>
    <property type="project" value="UniProtKB-UniRule"/>
</dbReference>
<reference evidence="11" key="1">
    <citation type="submission" date="2021-08" db="EMBL/GenBank/DDBJ databases">
        <title>WGS assembly of Ceratopteris richardii.</title>
        <authorList>
            <person name="Marchant D.B."/>
            <person name="Chen G."/>
            <person name="Jenkins J."/>
            <person name="Shu S."/>
            <person name="Leebens-Mack J."/>
            <person name="Grimwood J."/>
            <person name="Schmutz J."/>
            <person name="Soltis P."/>
            <person name="Soltis D."/>
            <person name="Chen Z.-H."/>
        </authorList>
    </citation>
    <scope>NUCLEOTIDE SEQUENCE</scope>
    <source>
        <strain evidence="11">Whitten #5841</strain>
        <tissue evidence="11">Leaf</tissue>
    </source>
</reference>
<evidence type="ECO:0000313" key="12">
    <source>
        <dbReference type="Proteomes" id="UP000825935"/>
    </source>
</evidence>
<dbReference type="InterPro" id="IPR001929">
    <property type="entry name" value="Germin"/>
</dbReference>
<feature type="binding site" evidence="8">
    <location>
        <position position="82"/>
    </location>
    <ligand>
        <name>Mn(2+)</name>
        <dbReference type="ChEBI" id="CHEBI:29035"/>
    </ligand>
</feature>
<dbReference type="InterPro" id="IPR006045">
    <property type="entry name" value="Cupin_1"/>
</dbReference>
<feature type="binding site" evidence="7">
    <location>
        <position position="33"/>
    </location>
    <ligand>
        <name>oxalate</name>
        <dbReference type="ChEBI" id="CHEBI:30623"/>
    </ligand>
</feature>
<feature type="binding site" evidence="7">
    <location>
        <position position="38"/>
    </location>
    <ligand>
        <name>oxalate</name>
        <dbReference type="ChEBI" id="CHEBI:30623"/>
    </ligand>
</feature>
<sequence length="145" mass="15936">MNSTITMNGYACKTMDMFGLSLARIDFVEGGVNHPHIHPRASEIVYLVRGSMYVGFVTTGNKLFAKTINEGEIFLFPKGLIHSQMNVGKGDVVILAAPRSRNPRIAQVARASFANLPNIESNLLAKASQLNDHEVTHLKELITKT</sequence>
<organism evidence="11 12">
    <name type="scientific">Ceratopteris richardii</name>
    <name type="common">Triangle waterfern</name>
    <dbReference type="NCBI Taxonomy" id="49495"/>
    <lineage>
        <taxon>Eukaryota</taxon>
        <taxon>Viridiplantae</taxon>
        <taxon>Streptophyta</taxon>
        <taxon>Embryophyta</taxon>
        <taxon>Tracheophyta</taxon>
        <taxon>Polypodiopsida</taxon>
        <taxon>Polypodiidae</taxon>
        <taxon>Polypodiales</taxon>
        <taxon>Pteridineae</taxon>
        <taxon>Pteridaceae</taxon>
        <taxon>Parkerioideae</taxon>
        <taxon>Ceratopteris</taxon>
    </lineage>
</organism>
<evidence type="ECO:0000256" key="1">
    <source>
        <dbReference type="ARBA" id="ARBA00004271"/>
    </source>
</evidence>
<dbReference type="PROSITE" id="PS00725">
    <property type="entry name" value="GERMIN"/>
    <property type="match status" value="1"/>
</dbReference>
<name>A0A8T2UL99_CERRI</name>
<comment type="subcellular location">
    <subcellularLocation>
        <location evidence="1 9">Secreted</location>
        <location evidence="1 9">Extracellular space</location>
        <location evidence="1 9">Apoplast</location>
    </subcellularLocation>
</comment>
<keyword evidence="4 9" id="KW-0964">Secreted</keyword>
<evidence type="ECO:0000256" key="2">
    <source>
        <dbReference type="ARBA" id="ARBA00007456"/>
    </source>
</evidence>
<evidence type="ECO:0000256" key="5">
    <source>
        <dbReference type="ARBA" id="ARBA00022723"/>
    </source>
</evidence>
<evidence type="ECO:0000256" key="3">
    <source>
        <dbReference type="ARBA" id="ARBA00022523"/>
    </source>
</evidence>
<feature type="binding site" evidence="7">
    <location>
        <position position="43"/>
    </location>
    <ligand>
        <name>oxalate</name>
        <dbReference type="ChEBI" id="CHEBI:30623"/>
    </ligand>
</feature>
<dbReference type="PANTHER" id="PTHR31238">
    <property type="entry name" value="GERMIN-LIKE PROTEIN SUBFAMILY 3 MEMBER 3"/>
    <property type="match status" value="1"/>
</dbReference>
<protein>
    <recommendedName>
        <fullName evidence="9">Germin-like protein</fullName>
    </recommendedName>
</protein>
<evidence type="ECO:0000256" key="6">
    <source>
        <dbReference type="ARBA" id="ARBA00023211"/>
    </source>
</evidence>
<feature type="binding site" evidence="8">
    <location>
        <position position="36"/>
    </location>
    <ligand>
        <name>Mn(2+)</name>
        <dbReference type="ChEBI" id="CHEBI:29035"/>
    </ligand>
</feature>
<dbReference type="InterPro" id="IPR014710">
    <property type="entry name" value="RmlC-like_jellyroll"/>
</dbReference>
<keyword evidence="3 9" id="KW-0052">Apoplast</keyword>
<proteinExistence type="inferred from homology"/>
<accession>A0A8T2UL99</accession>
<dbReference type="InterPro" id="IPR019780">
    <property type="entry name" value="Germin_Mn-BS"/>
</dbReference>
<dbReference type="CDD" id="cd02241">
    <property type="entry name" value="cupin_OxOx"/>
    <property type="match status" value="1"/>
</dbReference>
<dbReference type="InterPro" id="IPR011051">
    <property type="entry name" value="RmlC_Cupin_sf"/>
</dbReference>
<evidence type="ECO:0000313" key="11">
    <source>
        <dbReference type="EMBL" id="KAH7434646.1"/>
    </source>
</evidence>
<evidence type="ECO:0000256" key="9">
    <source>
        <dbReference type="RuleBase" id="RU366015"/>
    </source>
</evidence>
<dbReference type="SUPFAM" id="SSF51182">
    <property type="entry name" value="RmlC-like cupins"/>
    <property type="match status" value="1"/>
</dbReference>
<keyword evidence="5 7" id="KW-0479">Metal-binding</keyword>
<keyword evidence="6 7" id="KW-0464">Manganese</keyword>
<evidence type="ECO:0000256" key="7">
    <source>
        <dbReference type="PIRSR" id="PIRSR601929-1"/>
    </source>
</evidence>
<feature type="domain" description="Cupin type-1" evidence="10">
    <location>
        <begin position="3"/>
        <end position="136"/>
    </location>
</feature>
<dbReference type="PRINTS" id="PR00325">
    <property type="entry name" value="GERMIN"/>
</dbReference>
<dbReference type="Gene3D" id="2.60.120.10">
    <property type="entry name" value="Jelly Rolls"/>
    <property type="match status" value="1"/>
</dbReference>
<dbReference type="GO" id="GO:0048046">
    <property type="term" value="C:apoplast"/>
    <property type="evidence" value="ECO:0007669"/>
    <property type="project" value="UniProtKB-SubCell"/>
</dbReference>
<dbReference type="AlphaFoldDB" id="A0A8T2UL99"/>
<comment type="caution">
    <text evidence="11">The sequence shown here is derived from an EMBL/GenBank/DDBJ whole genome shotgun (WGS) entry which is preliminary data.</text>
</comment>